<proteinExistence type="predicted"/>
<organism evidence="2 3">
    <name type="scientific">Lentinus tigrinus ALCF2SS1-6</name>
    <dbReference type="NCBI Taxonomy" id="1328759"/>
    <lineage>
        <taxon>Eukaryota</taxon>
        <taxon>Fungi</taxon>
        <taxon>Dikarya</taxon>
        <taxon>Basidiomycota</taxon>
        <taxon>Agaricomycotina</taxon>
        <taxon>Agaricomycetes</taxon>
        <taxon>Polyporales</taxon>
        <taxon>Polyporaceae</taxon>
        <taxon>Lentinus</taxon>
    </lineage>
</organism>
<sequence>MPIHVLPLTLLRWRARCYLWLASAGKRYKLRRRVEPLQRSQSPESTTHLPPRPQSSLHPLAFLSAPGLIFSTRPSHCHLVARPTPLAPSHRAPDRHDDPPSCALRDNKIHHALQQTHPHPRCIRISRSVRRDRDRGDHAPTPVHKHRHDKRAGRRRHAAPDAHRSGLDGSTPAEWRRVSLCAAVEQVVMGSG</sequence>
<feature type="compositionally biased region" description="Basic residues" evidence="1">
    <location>
        <begin position="143"/>
        <end position="157"/>
    </location>
</feature>
<evidence type="ECO:0000313" key="2">
    <source>
        <dbReference type="EMBL" id="RPD56769.1"/>
    </source>
</evidence>
<feature type="region of interest" description="Disordered" evidence="1">
    <location>
        <begin position="81"/>
        <end position="104"/>
    </location>
</feature>
<dbReference type="AlphaFoldDB" id="A0A5C2S1P1"/>
<evidence type="ECO:0000313" key="3">
    <source>
        <dbReference type="Proteomes" id="UP000313359"/>
    </source>
</evidence>
<feature type="compositionally biased region" description="Basic and acidic residues" evidence="1">
    <location>
        <begin position="91"/>
        <end position="104"/>
    </location>
</feature>
<dbReference type="Proteomes" id="UP000313359">
    <property type="component" value="Unassembled WGS sequence"/>
</dbReference>
<gene>
    <name evidence="2" type="ORF">L227DRAFT_243797</name>
</gene>
<accession>A0A5C2S1P1</accession>
<protein>
    <submittedName>
        <fullName evidence="2">Uncharacterized protein</fullName>
    </submittedName>
</protein>
<feature type="region of interest" description="Disordered" evidence="1">
    <location>
        <begin position="128"/>
        <end position="171"/>
    </location>
</feature>
<dbReference type="EMBL" id="ML122285">
    <property type="protein sequence ID" value="RPD56769.1"/>
    <property type="molecule type" value="Genomic_DNA"/>
</dbReference>
<evidence type="ECO:0000256" key="1">
    <source>
        <dbReference type="SAM" id="MobiDB-lite"/>
    </source>
</evidence>
<reference evidence="2" key="1">
    <citation type="journal article" date="2018" name="Genome Biol. Evol.">
        <title>Genomics and development of Lentinus tigrinus, a white-rot wood-decaying mushroom with dimorphic fruiting bodies.</title>
        <authorList>
            <person name="Wu B."/>
            <person name="Xu Z."/>
            <person name="Knudson A."/>
            <person name="Carlson A."/>
            <person name="Chen N."/>
            <person name="Kovaka S."/>
            <person name="LaButti K."/>
            <person name="Lipzen A."/>
            <person name="Pennachio C."/>
            <person name="Riley R."/>
            <person name="Schakwitz W."/>
            <person name="Umezawa K."/>
            <person name="Ohm R.A."/>
            <person name="Grigoriev I.V."/>
            <person name="Nagy L.G."/>
            <person name="Gibbons J."/>
            <person name="Hibbett D."/>
        </authorList>
    </citation>
    <scope>NUCLEOTIDE SEQUENCE [LARGE SCALE GENOMIC DNA]</scope>
    <source>
        <strain evidence="2">ALCF2SS1-6</strain>
    </source>
</reference>
<keyword evidence="3" id="KW-1185">Reference proteome</keyword>
<feature type="compositionally biased region" description="Polar residues" evidence="1">
    <location>
        <begin position="38"/>
        <end position="48"/>
    </location>
</feature>
<name>A0A5C2S1P1_9APHY</name>
<feature type="region of interest" description="Disordered" evidence="1">
    <location>
        <begin position="34"/>
        <end position="57"/>
    </location>
</feature>
<feature type="compositionally biased region" description="Basic and acidic residues" evidence="1">
    <location>
        <begin position="129"/>
        <end position="138"/>
    </location>
</feature>